<sequence>MAQADFIRIQKYLSGIDYSADKDRICEHAQRNGADEEALETLRWIPEGDYDGPDKVSKAVAGS</sequence>
<organism evidence="1 2">
    <name type="scientific">Actinocorallia aurantiaca</name>
    <dbReference type="NCBI Taxonomy" id="46204"/>
    <lineage>
        <taxon>Bacteria</taxon>
        <taxon>Bacillati</taxon>
        <taxon>Actinomycetota</taxon>
        <taxon>Actinomycetes</taxon>
        <taxon>Streptosporangiales</taxon>
        <taxon>Thermomonosporaceae</taxon>
        <taxon>Actinocorallia</taxon>
    </lineage>
</organism>
<protein>
    <submittedName>
        <fullName evidence="1">DUF2795 domain-containing protein</fullName>
    </submittedName>
</protein>
<gene>
    <name evidence="1" type="ORF">GCM10010439_41600</name>
</gene>
<accession>A0ABP6GRB4</accession>
<evidence type="ECO:0000313" key="2">
    <source>
        <dbReference type="Proteomes" id="UP001501842"/>
    </source>
</evidence>
<dbReference type="Pfam" id="PF11387">
    <property type="entry name" value="DUF2795"/>
    <property type="match status" value="1"/>
</dbReference>
<dbReference type="InterPro" id="IPR021527">
    <property type="entry name" value="DUF2795"/>
</dbReference>
<evidence type="ECO:0000313" key="1">
    <source>
        <dbReference type="EMBL" id="GAA2729869.1"/>
    </source>
</evidence>
<dbReference type="EMBL" id="BAAATZ010000016">
    <property type="protein sequence ID" value="GAA2729869.1"/>
    <property type="molecule type" value="Genomic_DNA"/>
</dbReference>
<dbReference type="RefSeq" id="WP_344452221.1">
    <property type="nucleotide sequence ID" value="NZ_BAAATZ010000016.1"/>
</dbReference>
<name>A0ABP6GRB4_9ACTN</name>
<reference evidence="2" key="1">
    <citation type="journal article" date="2019" name="Int. J. Syst. Evol. Microbiol.">
        <title>The Global Catalogue of Microorganisms (GCM) 10K type strain sequencing project: providing services to taxonomists for standard genome sequencing and annotation.</title>
        <authorList>
            <consortium name="The Broad Institute Genomics Platform"/>
            <consortium name="The Broad Institute Genome Sequencing Center for Infectious Disease"/>
            <person name="Wu L."/>
            <person name="Ma J."/>
        </authorList>
    </citation>
    <scope>NUCLEOTIDE SEQUENCE [LARGE SCALE GENOMIC DNA]</scope>
    <source>
        <strain evidence="2">JCM 8201</strain>
    </source>
</reference>
<proteinExistence type="predicted"/>
<keyword evidence="2" id="KW-1185">Reference proteome</keyword>
<comment type="caution">
    <text evidence="1">The sequence shown here is derived from an EMBL/GenBank/DDBJ whole genome shotgun (WGS) entry which is preliminary data.</text>
</comment>
<dbReference type="Proteomes" id="UP001501842">
    <property type="component" value="Unassembled WGS sequence"/>
</dbReference>